<keyword evidence="13" id="KW-1185">Reference proteome</keyword>
<comment type="caution">
    <text evidence="12">The sequence shown here is derived from an EMBL/GenBank/DDBJ whole genome shotgun (WGS) entry which is preliminary data.</text>
</comment>
<dbReference type="RefSeq" id="WP_336449259.1">
    <property type="nucleotide sequence ID" value="NZ_JBAWKY010000002.1"/>
</dbReference>
<dbReference type="PANTHER" id="PTHR43101">
    <property type="entry name" value="BETA-FRUCTOSIDASE"/>
    <property type="match status" value="1"/>
</dbReference>
<evidence type="ECO:0000256" key="9">
    <source>
        <dbReference type="RuleBase" id="RU365015"/>
    </source>
</evidence>
<comment type="similarity">
    <text evidence="2 8">Belongs to the glycosyl hydrolase 32 family.</text>
</comment>
<organism evidence="12 13">
    <name type="scientific">Exiguobacterium indicum</name>
    <dbReference type="NCBI Taxonomy" id="296995"/>
    <lineage>
        <taxon>Bacteria</taxon>
        <taxon>Bacillati</taxon>
        <taxon>Bacillota</taxon>
        <taxon>Bacilli</taxon>
        <taxon>Bacillales</taxon>
        <taxon>Bacillales Family XII. Incertae Sedis</taxon>
        <taxon>Exiguobacterium</taxon>
    </lineage>
</organism>
<dbReference type="InterPro" id="IPR006232">
    <property type="entry name" value="Suc6P_hydrolase"/>
</dbReference>
<dbReference type="InterPro" id="IPR013148">
    <property type="entry name" value="Glyco_hydro_32_N"/>
</dbReference>
<evidence type="ECO:0000313" key="13">
    <source>
        <dbReference type="Proteomes" id="UP001387110"/>
    </source>
</evidence>
<keyword evidence="9" id="KW-0963">Cytoplasm</keyword>
<gene>
    <name evidence="12" type="ORF">SZL87_09860</name>
</gene>
<keyword evidence="9" id="KW-0119">Carbohydrate metabolism</keyword>
<accession>A0ABU8EIH7</accession>
<reference evidence="12 13" key="1">
    <citation type="submission" date="2023-12" db="EMBL/GenBank/DDBJ databases">
        <authorList>
            <person name="Easwaran N."/>
            <person name="Lazarus H.P.S."/>
        </authorList>
    </citation>
    <scope>NUCLEOTIDE SEQUENCE [LARGE SCALE GENOMIC DNA]</scope>
    <source>
        <strain evidence="12 13">VIT-2023</strain>
    </source>
</reference>
<evidence type="ECO:0000259" key="11">
    <source>
        <dbReference type="Pfam" id="PF08244"/>
    </source>
</evidence>
<evidence type="ECO:0000256" key="4">
    <source>
        <dbReference type="ARBA" id="ARBA00019623"/>
    </source>
</evidence>
<evidence type="ECO:0000256" key="7">
    <source>
        <dbReference type="ARBA" id="ARBA00033367"/>
    </source>
</evidence>
<keyword evidence="6 8" id="KW-0326">Glycosidase</keyword>
<dbReference type="PROSITE" id="PS00609">
    <property type="entry name" value="GLYCOSYL_HYDROL_F32"/>
    <property type="match status" value="1"/>
</dbReference>
<dbReference type="CDD" id="cd18623">
    <property type="entry name" value="GH32_ScrB-like"/>
    <property type="match status" value="1"/>
</dbReference>
<sequence>MSYRPHYHFAPPFGWMNDPNGLCQWDGVYHLFYQYHPFGVEWDDMHWGHATSTDLIHWENKPIALRPDQDYDRDGVFSGSALVKDGVLHLFYTGNTWLDEKREALLQVQCLSTSVDGKVFKKDDRNPVISEIPRRGSAHVRDPKVWETDGRFYMILGTRDEADGKVVLYASDDALHWTERGVIAGETGRHGWMWECPDLFSLDGQDVLLLSPQGMEPEGDRYHNLHQCGYFIGALDLNAPRFNHGAFTELDYGHDFYAAQTFRDERGRRILIGWNAMWESGCLEKSEGWANQMTLPRELSLKDGYLYMNPIEEIEGLRKSSQSLGDSDFSGEAFELSFETDGDFQFDCFGEGAVFSKKGNVLTLSRSHYSSDVRRLEADAISFRIFVDRSSIEVFINEGQFVFSSRVYGKDSIAHRLSGDVINPMLHRF</sequence>
<name>A0ABU8EIH7_9BACL</name>
<evidence type="ECO:0000256" key="6">
    <source>
        <dbReference type="ARBA" id="ARBA00023295"/>
    </source>
</evidence>
<dbReference type="NCBIfam" id="TIGR01322">
    <property type="entry name" value="scrB_fam"/>
    <property type="match status" value="1"/>
</dbReference>
<comment type="catalytic activity">
    <reaction evidence="8">
        <text>Hydrolysis of terminal non-reducing beta-D-fructofuranoside residues in beta-D-fructofuranosides.</text>
        <dbReference type="EC" id="3.2.1.26"/>
    </reaction>
</comment>
<dbReference type="EMBL" id="JBAWKY010000002">
    <property type="protein sequence ID" value="MEI4462729.1"/>
    <property type="molecule type" value="Genomic_DNA"/>
</dbReference>
<dbReference type="Gene3D" id="2.60.120.560">
    <property type="entry name" value="Exo-inulinase, domain 1"/>
    <property type="match status" value="1"/>
</dbReference>
<dbReference type="EC" id="3.2.1.26" evidence="3 8"/>
<protein>
    <recommendedName>
        <fullName evidence="4 8">Sucrose-6-phosphate hydrolase</fullName>
        <ecNumber evidence="3 8">3.2.1.26</ecNumber>
    </recommendedName>
    <alternativeName>
        <fullName evidence="7 9">Invertase</fullName>
    </alternativeName>
</protein>
<dbReference type="Pfam" id="PF00251">
    <property type="entry name" value="Glyco_hydro_32N"/>
    <property type="match status" value="1"/>
</dbReference>
<dbReference type="Pfam" id="PF08244">
    <property type="entry name" value="Glyco_hydro_32C"/>
    <property type="match status" value="1"/>
</dbReference>
<evidence type="ECO:0000256" key="3">
    <source>
        <dbReference type="ARBA" id="ARBA00012758"/>
    </source>
</evidence>
<dbReference type="Proteomes" id="UP001387110">
    <property type="component" value="Unassembled WGS sequence"/>
</dbReference>
<evidence type="ECO:0000313" key="12">
    <source>
        <dbReference type="EMBL" id="MEI4462729.1"/>
    </source>
</evidence>
<dbReference type="InterPro" id="IPR023296">
    <property type="entry name" value="Glyco_hydro_beta-prop_sf"/>
</dbReference>
<comment type="pathway">
    <text evidence="1 9">Glycan biosynthesis; sucrose metabolism.</text>
</comment>
<dbReference type="SUPFAM" id="SSF49899">
    <property type="entry name" value="Concanavalin A-like lectins/glucanases"/>
    <property type="match status" value="1"/>
</dbReference>
<dbReference type="InterPro" id="IPR013189">
    <property type="entry name" value="Glyco_hydro_32_C"/>
</dbReference>
<comment type="subcellular location">
    <subcellularLocation>
        <location evidence="9">Cytoplasm</location>
    </subcellularLocation>
</comment>
<dbReference type="SUPFAM" id="SSF75005">
    <property type="entry name" value="Arabinanase/levansucrase/invertase"/>
    <property type="match status" value="1"/>
</dbReference>
<feature type="domain" description="Glycosyl hydrolase family 32 N-terminal" evidence="10">
    <location>
        <begin position="8"/>
        <end position="310"/>
    </location>
</feature>
<evidence type="ECO:0000256" key="1">
    <source>
        <dbReference type="ARBA" id="ARBA00004914"/>
    </source>
</evidence>
<comment type="function">
    <text evidence="9">Enables the bacterium to metabolize sucrose as a sole carbon source.</text>
</comment>
<feature type="domain" description="Glycosyl hydrolase family 32 C-terminal" evidence="11">
    <location>
        <begin position="375"/>
        <end position="411"/>
    </location>
</feature>
<proteinExistence type="inferred from homology"/>
<dbReference type="InterPro" id="IPR001362">
    <property type="entry name" value="Glyco_hydro_32"/>
</dbReference>
<keyword evidence="5 8" id="KW-0378">Hydrolase</keyword>
<dbReference type="GO" id="GO:0016787">
    <property type="term" value="F:hydrolase activity"/>
    <property type="evidence" value="ECO:0007669"/>
    <property type="project" value="UniProtKB-KW"/>
</dbReference>
<dbReference type="InterPro" id="IPR051214">
    <property type="entry name" value="GH32_Enzymes"/>
</dbReference>
<dbReference type="SMART" id="SM00640">
    <property type="entry name" value="Glyco_32"/>
    <property type="match status" value="1"/>
</dbReference>
<evidence type="ECO:0000256" key="8">
    <source>
        <dbReference type="RuleBase" id="RU362110"/>
    </source>
</evidence>
<dbReference type="Gene3D" id="2.115.10.20">
    <property type="entry name" value="Glycosyl hydrolase domain, family 43"/>
    <property type="match status" value="1"/>
</dbReference>
<evidence type="ECO:0000256" key="5">
    <source>
        <dbReference type="ARBA" id="ARBA00022801"/>
    </source>
</evidence>
<evidence type="ECO:0000259" key="10">
    <source>
        <dbReference type="Pfam" id="PF00251"/>
    </source>
</evidence>
<dbReference type="InterPro" id="IPR013320">
    <property type="entry name" value="ConA-like_dom_sf"/>
</dbReference>
<dbReference type="PANTHER" id="PTHR43101:SF1">
    <property type="entry name" value="BETA-FRUCTOSIDASE"/>
    <property type="match status" value="1"/>
</dbReference>
<evidence type="ECO:0000256" key="2">
    <source>
        <dbReference type="ARBA" id="ARBA00009902"/>
    </source>
</evidence>
<dbReference type="InterPro" id="IPR018053">
    <property type="entry name" value="Glyco_hydro_32_AS"/>
</dbReference>